<evidence type="ECO:0000256" key="3">
    <source>
        <dbReference type="ARBA" id="ARBA00022448"/>
    </source>
</evidence>
<evidence type="ECO:0000256" key="2">
    <source>
        <dbReference type="ARBA" id="ARBA00010145"/>
    </source>
</evidence>
<dbReference type="Proteomes" id="UP000346198">
    <property type="component" value="Unassembled WGS sequence"/>
</dbReference>
<evidence type="ECO:0000256" key="4">
    <source>
        <dbReference type="ARBA" id="ARBA00022475"/>
    </source>
</evidence>
<dbReference type="Pfam" id="PF03547">
    <property type="entry name" value="Mem_trans"/>
    <property type="match status" value="2"/>
</dbReference>
<feature type="transmembrane region" description="Helical" evidence="8">
    <location>
        <begin position="33"/>
        <end position="51"/>
    </location>
</feature>
<feature type="transmembrane region" description="Helical" evidence="8">
    <location>
        <begin position="6"/>
        <end position="21"/>
    </location>
</feature>
<dbReference type="InterPro" id="IPR038770">
    <property type="entry name" value="Na+/solute_symporter_sf"/>
</dbReference>
<dbReference type="GO" id="GO:0005886">
    <property type="term" value="C:plasma membrane"/>
    <property type="evidence" value="ECO:0007669"/>
    <property type="project" value="UniProtKB-SubCell"/>
</dbReference>
<dbReference type="EMBL" id="CAAHFH010000002">
    <property type="protein sequence ID" value="VGO21721.1"/>
    <property type="molecule type" value="Genomic_DNA"/>
</dbReference>
<feature type="transmembrane region" description="Helical" evidence="8">
    <location>
        <begin position="200"/>
        <end position="225"/>
    </location>
</feature>
<name>A0A6C2UR35_9BACT</name>
<dbReference type="PANTHER" id="PTHR36838:SF1">
    <property type="entry name" value="SLR1864 PROTEIN"/>
    <property type="match status" value="1"/>
</dbReference>
<dbReference type="Gene3D" id="1.20.1530.20">
    <property type="match status" value="1"/>
</dbReference>
<feature type="transmembrane region" description="Helical" evidence="8">
    <location>
        <begin position="125"/>
        <end position="146"/>
    </location>
</feature>
<keyword evidence="10" id="KW-1185">Reference proteome</keyword>
<dbReference type="AlphaFoldDB" id="A0A6C2UR35"/>
<evidence type="ECO:0000313" key="10">
    <source>
        <dbReference type="Proteomes" id="UP000346198"/>
    </source>
</evidence>
<comment type="similarity">
    <text evidence="2">Belongs to the auxin efflux carrier (TC 2.A.69) family.</text>
</comment>
<sequence>MNYVLQVLFILVLMTVGYVARKRGVVSETGTSEMVKVLISIIYPCLIFSSVTRLNAGELAANWIMPVLAMAIAGTGLLLGLAALRCMKGVDQQRASAFLFQNTINNYLFLPLPLVLLLWGEEGVALLVFASMGFELIVWTVGVFLFNRSSKLSEGIRMMFGPPLMALLFSMGWVCVRDLLQPELPASGFFADMMRRVLALSYFGAETVGKATVAVSMIVSGSRIAALDVRAVFDKQVWILSTLRLVVTPVCFILLLKLIPMSETAFGILAVIAVMPAAVTSLIFSERFGGDSDFIASTLLVTHLAAVVTIPLLLAWAL</sequence>
<gene>
    <name evidence="9" type="ORF">SCARR_03796</name>
</gene>
<accession>A0A6C2UR35</accession>
<organism evidence="9 10">
    <name type="scientific">Pontiella sulfatireligans</name>
    <dbReference type="NCBI Taxonomy" id="2750658"/>
    <lineage>
        <taxon>Bacteria</taxon>
        <taxon>Pseudomonadati</taxon>
        <taxon>Kiritimatiellota</taxon>
        <taxon>Kiritimatiellia</taxon>
        <taxon>Kiritimatiellales</taxon>
        <taxon>Pontiellaceae</taxon>
        <taxon>Pontiella</taxon>
    </lineage>
</organism>
<keyword evidence="5 8" id="KW-0812">Transmembrane</keyword>
<evidence type="ECO:0000256" key="7">
    <source>
        <dbReference type="ARBA" id="ARBA00023136"/>
    </source>
</evidence>
<proteinExistence type="inferred from homology"/>
<evidence type="ECO:0008006" key="11">
    <source>
        <dbReference type="Google" id="ProtNLM"/>
    </source>
</evidence>
<feature type="transmembrane region" description="Helical" evidence="8">
    <location>
        <begin position="265"/>
        <end position="284"/>
    </location>
</feature>
<evidence type="ECO:0000313" key="9">
    <source>
        <dbReference type="EMBL" id="VGO21721.1"/>
    </source>
</evidence>
<feature type="transmembrane region" description="Helical" evidence="8">
    <location>
        <begin position="63"/>
        <end position="84"/>
    </location>
</feature>
<dbReference type="GO" id="GO:0055085">
    <property type="term" value="P:transmembrane transport"/>
    <property type="evidence" value="ECO:0007669"/>
    <property type="project" value="InterPro"/>
</dbReference>
<dbReference type="PANTHER" id="PTHR36838">
    <property type="entry name" value="AUXIN EFFLUX CARRIER FAMILY PROTEIN"/>
    <property type="match status" value="1"/>
</dbReference>
<feature type="transmembrane region" description="Helical" evidence="8">
    <location>
        <begin position="237"/>
        <end position="259"/>
    </location>
</feature>
<evidence type="ECO:0000256" key="8">
    <source>
        <dbReference type="SAM" id="Phobius"/>
    </source>
</evidence>
<dbReference type="RefSeq" id="WP_136063161.1">
    <property type="nucleotide sequence ID" value="NZ_CAAHFH010000002.1"/>
</dbReference>
<keyword evidence="3" id="KW-0813">Transport</keyword>
<comment type="subcellular location">
    <subcellularLocation>
        <location evidence="1">Cell membrane</location>
        <topology evidence="1">Multi-pass membrane protein</topology>
    </subcellularLocation>
</comment>
<evidence type="ECO:0000256" key="6">
    <source>
        <dbReference type="ARBA" id="ARBA00022989"/>
    </source>
</evidence>
<feature type="transmembrane region" description="Helical" evidence="8">
    <location>
        <begin position="96"/>
        <end position="119"/>
    </location>
</feature>
<protein>
    <recommendedName>
        <fullName evidence="11">Transporter YfdV</fullName>
    </recommendedName>
</protein>
<evidence type="ECO:0000256" key="5">
    <source>
        <dbReference type="ARBA" id="ARBA00022692"/>
    </source>
</evidence>
<evidence type="ECO:0000256" key="1">
    <source>
        <dbReference type="ARBA" id="ARBA00004651"/>
    </source>
</evidence>
<keyword evidence="7 8" id="KW-0472">Membrane</keyword>
<reference evidence="9 10" key="1">
    <citation type="submission" date="2019-04" db="EMBL/GenBank/DDBJ databases">
        <authorList>
            <person name="Van Vliet M D."/>
        </authorList>
    </citation>
    <scope>NUCLEOTIDE SEQUENCE [LARGE SCALE GENOMIC DNA]</scope>
    <source>
        <strain evidence="9 10">F21</strain>
    </source>
</reference>
<keyword evidence="4" id="KW-1003">Cell membrane</keyword>
<keyword evidence="6 8" id="KW-1133">Transmembrane helix</keyword>
<feature type="transmembrane region" description="Helical" evidence="8">
    <location>
        <begin position="296"/>
        <end position="317"/>
    </location>
</feature>
<dbReference type="InterPro" id="IPR004776">
    <property type="entry name" value="Mem_transp_PIN-like"/>
</dbReference>